<gene>
    <name evidence="2" type="ORF">HNQ94_003856</name>
</gene>
<proteinExistence type="predicted"/>
<accession>A0A841QAD0</accession>
<keyword evidence="1" id="KW-1133">Transmembrane helix</keyword>
<dbReference type="RefSeq" id="WP_174497890.1">
    <property type="nucleotide sequence ID" value="NZ_CADDWK010000022.1"/>
</dbReference>
<keyword evidence="3" id="KW-1185">Reference proteome</keyword>
<dbReference type="EMBL" id="JACHGH010000019">
    <property type="protein sequence ID" value="MBB6455356.1"/>
    <property type="molecule type" value="Genomic_DNA"/>
</dbReference>
<dbReference type="AlphaFoldDB" id="A0A841QAD0"/>
<keyword evidence="1" id="KW-0812">Transmembrane</keyword>
<organism evidence="2 3">
    <name type="scientific">Salirhabdus euzebyi</name>
    <dbReference type="NCBI Taxonomy" id="394506"/>
    <lineage>
        <taxon>Bacteria</taxon>
        <taxon>Bacillati</taxon>
        <taxon>Bacillota</taxon>
        <taxon>Bacilli</taxon>
        <taxon>Bacillales</taxon>
        <taxon>Bacillaceae</taxon>
        <taxon>Salirhabdus</taxon>
    </lineage>
</organism>
<dbReference type="NCBIfam" id="NF033880">
    <property type="entry name" value="Prli42"/>
    <property type="match status" value="1"/>
</dbReference>
<evidence type="ECO:0000313" key="2">
    <source>
        <dbReference type="EMBL" id="MBB6455356.1"/>
    </source>
</evidence>
<dbReference type="Proteomes" id="UP000581688">
    <property type="component" value="Unassembled WGS sequence"/>
</dbReference>
<keyword evidence="1" id="KW-0472">Membrane</keyword>
<name>A0A841QAD0_9BACI</name>
<reference evidence="2 3" key="1">
    <citation type="submission" date="2020-08" db="EMBL/GenBank/DDBJ databases">
        <title>Genomic Encyclopedia of Type Strains, Phase IV (KMG-IV): sequencing the most valuable type-strain genomes for metagenomic binning, comparative biology and taxonomic classification.</title>
        <authorList>
            <person name="Goeker M."/>
        </authorList>
    </citation>
    <scope>NUCLEOTIDE SEQUENCE [LARGE SCALE GENOMIC DNA]</scope>
    <source>
        <strain evidence="2 3">DSM 19612</strain>
    </source>
</reference>
<evidence type="ECO:0000256" key="1">
    <source>
        <dbReference type="SAM" id="Phobius"/>
    </source>
</evidence>
<dbReference type="InterPro" id="IPR049722">
    <property type="entry name" value="Prli42-like"/>
</dbReference>
<evidence type="ECO:0008006" key="4">
    <source>
        <dbReference type="Google" id="ProtNLM"/>
    </source>
</evidence>
<feature type="transmembrane region" description="Helical" evidence="1">
    <location>
        <begin position="24"/>
        <end position="45"/>
    </location>
</feature>
<protein>
    <recommendedName>
        <fullName evidence="4">Stressosome-associated protein Prli42</fullName>
    </recommendedName>
</protein>
<sequence length="46" mass="5270">MAKKNNNTVSEKPRVSKRQKRIKFVIYLMILSMILSSILAGAVMFL</sequence>
<evidence type="ECO:0000313" key="3">
    <source>
        <dbReference type="Proteomes" id="UP000581688"/>
    </source>
</evidence>
<comment type="caution">
    <text evidence="2">The sequence shown here is derived from an EMBL/GenBank/DDBJ whole genome shotgun (WGS) entry which is preliminary data.</text>
</comment>